<evidence type="ECO:0000313" key="2">
    <source>
        <dbReference type="Proteomes" id="UP000887159"/>
    </source>
</evidence>
<dbReference type="Gene3D" id="3.30.420.10">
    <property type="entry name" value="Ribonuclease H-like superfamily/Ribonuclease H"/>
    <property type="match status" value="5"/>
</dbReference>
<proteinExistence type="predicted"/>
<dbReference type="AlphaFoldDB" id="A0A8X6VKC6"/>
<keyword evidence="2" id="KW-1185">Reference proteome</keyword>
<organism evidence="1 2">
    <name type="scientific">Trichonephila clavipes</name>
    <name type="common">Golden silk orbweaver</name>
    <name type="synonym">Nephila clavipes</name>
    <dbReference type="NCBI Taxonomy" id="2585209"/>
    <lineage>
        <taxon>Eukaryota</taxon>
        <taxon>Metazoa</taxon>
        <taxon>Ecdysozoa</taxon>
        <taxon>Arthropoda</taxon>
        <taxon>Chelicerata</taxon>
        <taxon>Arachnida</taxon>
        <taxon>Araneae</taxon>
        <taxon>Araneomorphae</taxon>
        <taxon>Entelegynae</taxon>
        <taxon>Araneoidea</taxon>
        <taxon>Nephilidae</taxon>
        <taxon>Trichonephila</taxon>
    </lineage>
</organism>
<comment type="caution">
    <text evidence="1">The sequence shown here is derived from an EMBL/GenBank/DDBJ whole genome shotgun (WGS) entry which is preliminary data.</text>
</comment>
<sequence>MDSTTYNAQHIMDKTTYSGQHNICQVIYSQFGLAIHQNDHQVRRRFVEWAQNEIDVVLDFHKRILFSDEAHFWLNGYVNKQNCRIWSEANPQVYVETTLHPKTLTVWFALWAGGIIGPEFFKNDEGHNRYRGMITNFFIFELNNYDVQELWFQQDGATCHTARAAIDLLKDTCQVIYSQFGLAIHQNDHQVRRRFVEWAQNEIAVVPDVHKRILFSDEAHFWLNGYVNKQNCRIWNEANPQVYVETPLHPKNLPVWCALWADGIIGPYFFKNDEGHNDTVNGDRYRATVTNFFIPELNNIMNNHDVQELWFQQDGATCHTARATIDLLKDTFGDRLISRFGPVNWPPRSCDLTPLDYFLWDFVKSFVYADKPQTLDHLQENIRRVIADIRPQILEKVIENWTSRLDNIRASRDSPMSEIIFKICQVIYSQFGLAIHQNDHQVRRRYVEWAQNEIAVVPDFHKRILFSDEAHFWLNGYVNKQNCRIWNEANPQVYVETPLHPKNLPVWCALWADGIIGPYFFKNDEGHNDTVNGDRYRAMVTNFFIPELNNIMNNHDVQELWFQQDGATCHTARATIDLLKDTLGDRLISRFGPVNWPPRSCDLTPLDYFLWGFVKSFVYADKPQTLDHLQENIRRVIADIRPQILEKVIENWTSRLDNIRASRDSPMSEIIFKICQVIYSQFGLAIHQNDHQVRRRFVEWAQNEIAVVPDVHKRILFSDEAHFWLNGYVHKQNCRIWSEAYPQVYVETPLHPKNLTVWCALWADGIIGPYFFKNDEGHNDTVNGDRYRAMITNFFIPELNNIMNNHDVQELWFQQDGATCHTARATIDLLKDTLGDRLISRFGPVNWPPRSCDLTPLDYFLWGFVKSFVYADKPQTLDHLQENIRRVIADIRPQILEKVIENWTSRLDNIRASRDSPMSEIIFKICQVIYSQFGLAIHQNDHQVRRRFVEWAQNEIAVVPDFHKRILFSDEAHFWLNGYVNKQNCRIWSEAYPQVYVETPLHPKNLTVWCALWADGIIGPYFFKNDEGHNDTVNGDRYRAMITNFFIPELNNIMNNHDVQELWFQQDGATCHTARATIDLLKDTFGDRLISRFGPVNWPPRSCDLTPLDYFLWGYVKSLVYADKPQTLYHLQDNIRCVIADIRPQMLEKVIEN</sequence>
<evidence type="ECO:0000313" key="1">
    <source>
        <dbReference type="EMBL" id="GFY10868.1"/>
    </source>
</evidence>
<dbReference type="InterPro" id="IPR036397">
    <property type="entry name" value="RNaseH_sf"/>
</dbReference>
<dbReference type="PANTHER" id="PTHR47326:SF1">
    <property type="entry name" value="HTH PSQ-TYPE DOMAIN-CONTAINING PROTEIN"/>
    <property type="match status" value="1"/>
</dbReference>
<protein>
    <submittedName>
        <fullName evidence="1">Putative DD41D transposase</fullName>
    </submittedName>
</protein>
<name>A0A8X6VKC6_TRICX</name>
<dbReference type="PANTHER" id="PTHR47326">
    <property type="entry name" value="TRANSPOSABLE ELEMENT TC3 TRANSPOSASE-LIKE PROTEIN"/>
    <property type="match status" value="1"/>
</dbReference>
<dbReference type="GO" id="GO:0003676">
    <property type="term" value="F:nucleic acid binding"/>
    <property type="evidence" value="ECO:0007669"/>
    <property type="project" value="InterPro"/>
</dbReference>
<dbReference type="Proteomes" id="UP000887159">
    <property type="component" value="Unassembled WGS sequence"/>
</dbReference>
<accession>A0A8X6VKC6</accession>
<gene>
    <name evidence="1" type="ORF">TNCV_1123901</name>
</gene>
<reference evidence="1" key="1">
    <citation type="submission" date="2020-08" db="EMBL/GenBank/DDBJ databases">
        <title>Multicomponent nature underlies the extraordinary mechanical properties of spider dragline silk.</title>
        <authorList>
            <person name="Kono N."/>
            <person name="Nakamura H."/>
            <person name="Mori M."/>
            <person name="Yoshida Y."/>
            <person name="Ohtoshi R."/>
            <person name="Malay A.D."/>
            <person name="Moran D.A.P."/>
            <person name="Tomita M."/>
            <person name="Numata K."/>
            <person name="Arakawa K."/>
        </authorList>
    </citation>
    <scope>NUCLEOTIDE SEQUENCE</scope>
</reference>
<dbReference type="EMBL" id="BMAU01021301">
    <property type="protein sequence ID" value="GFY10868.1"/>
    <property type="molecule type" value="Genomic_DNA"/>
</dbReference>